<feature type="binding site" evidence="3">
    <location>
        <position position="126"/>
    </location>
    <ligand>
        <name>substrate</name>
    </ligand>
</feature>
<evidence type="ECO:0000256" key="2">
    <source>
        <dbReference type="PIRSR" id="PIRSR605511-1"/>
    </source>
</evidence>
<dbReference type="GO" id="GO:0019853">
    <property type="term" value="P:L-ascorbic acid biosynthetic process"/>
    <property type="evidence" value="ECO:0007669"/>
    <property type="project" value="TreeGrafter"/>
</dbReference>
<dbReference type="PANTHER" id="PTHR10907">
    <property type="entry name" value="REGUCALCIN"/>
    <property type="match status" value="1"/>
</dbReference>
<dbReference type="SUPFAM" id="SSF63829">
    <property type="entry name" value="Calcium-dependent phosphotriesterase"/>
    <property type="match status" value="1"/>
</dbReference>
<feature type="binding site" evidence="3">
    <location>
        <position position="175"/>
    </location>
    <ligand>
        <name>a divalent metal cation</name>
        <dbReference type="ChEBI" id="CHEBI:60240"/>
    </ligand>
</feature>
<organism evidence="5 6">
    <name type="scientific">Cryptococcus neoformans Tu259-1</name>
    <dbReference type="NCBI Taxonomy" id="1230072"/>
    <lineage>
        <taxon>Eukaryota</taxon>
        <taxon>Fungi</taxon>
        <taxon>Dikarya</taxon>
        <taxon>Basidiomycota</taxon>
        <taxon>Agaricomycotina</taxon>
        <taxon>Tremellomycetes</taxon>
        <taxon>Tremellales</taxon>
        <taxon>Cryptococcaceae</taxon>
        <taxon>Cryptococcus</taxon>
        <taxon>Cryptococcus neoformans species complex</taxon>
    </lineage>
</organism>
<comment type="similarity">
    <text evidence="1">Belongs to the SMP-30/CGR1 family.</text>
</comment>
<dbReference type="InterPro" id="IPR011042">
    <property type="entry name" value="6-blade_b-propeller_TolB-like"/>
</dbReference>
<dbReference type="InterPro" id="IPR005511">
    <property type="entry name" value="SMP-30"/>
</dbReference>
<dbReference type="GO" id="GO:0004341">
    <property type="term" value="F:gluconolactonase activity"/>
    <property type="evidence" value="ECO:0007669"/>
    <property type="project" value="TreeGrafter"/>
</dbReference>
<feature type="binding site" evidence="3">
    <location>
        <position position="251"/>
    </location>
    <ligand>
        <name>a divalent metal cation</name>
        <dbReference type="ChEBI" id="CHEBI:60240"/>
    </ligand>
</feature>
<evidence type="ECO:0000313" key="5">
    <source>
        <dbReference type="EMBL" id="OXG18258.1"/>
    </source>
</evidence>
<accession>A0A854QHK4</accession>
<comment type="cofactor">
    <cofactor evidence="3">
        <name>Zn(2+)</name>
        <dbReference type="ChEBI" id="CHEBI:29105"/>
    </cofactor>
    <text evidence="3">Binds 1 divalent metal cation per subunit.</text>
</comment>
<keyword evidence="3" id="KW-0862">Zinc</keyword>
<keyword evidence="3" id="KW-0479">Metal-binding</keyword>
<protein>
    <recommendedName>
        <fullName evidence="4">SMP-30/Gluconolactonase/LRE-like region domain-containing protein</fullName>
    </recommendedName>
</protein>
<feature type="binding site" evidence="3">
    <location>
        <position position="128"/>
    </location>
    <ligand>
        <name>substrate</name>
    </ligand>
</feature>
<evidence type="ECO:0000256" key="1">
    <source>
        <dbReference type="ARBA" id="ARBA00008853"/>
    </source>
</evidence>
<feature type="domain" description="SMP-30/Gluconolactonase/LRE-like region" evidence="4">
    <location>
        <begin position="22"/>
        <end position="311"/>
    </location>
</feature>
<dbReference type="OrthoDB" id="423498at2759"/>
<comment type="caution">
    <text evidence="5">The sequence shown here is derived from an EMBL/GenBank/DDBJ whole genome shotgun (WGS) entry which is preliminary data.</text>
</comment>
<evidence type="ECO:0000256" key="3">
    <source>
        <dbReference type="PIRSR" id="PIRSR605511-2"/>
    </source>
</evidence>
<dbReference type="InterPro" id="IPR013658">
    <property type="entry name" value="SGL"/>
</dbReference>
<reference evidence="5 6" key="1">
    <citation type="submission" date="2017-06" db="EMBL/GenBank/DDBJ databases">
        <title>Global population genomics of the pathogenic fungus Cryptococcus neoformans var. grubii.</title>
        <authorList>
            <person name="Cuomo C."/>
            <person name="Litvintseva A."/>
            <person name="Chen Y."/>
            <person name="Young S."/>
            <person name="Zeng Q."/>
            <person name="Chapman S."/>
            <person name="Gujja S."/>
            <person name="Saif S."/>
            <person name="Birren B."/>
        </authorList>
    </citation>
    <scope>NUCLEOTIDE SEQUENCE [LARGE SCALE GENOMIC DNA]</scope>
    <source>
        <strain evidence="5 6">Tu259-1</strain>
    </source>
</reference>
<dbReference type="EMBL" id="AMKT01000056">
    <property type="protein sequence ID" value="OXG18258.1"/>
    <property type="molecule type" value="Genomic_DNA"/>
</dbReference>
<dbReference type="Gene3D" id="2.120.10.30">
    <property type="entry name" value="TolB, C-terminal domain"/>
    <property type="match status" value="1"/>
</dbReference>
<dbReference type="PRINTS" id="PR01790">
    <property type="entry name" value="SMP30FAMILY"/>
</dbReference>
<feature type="binding site" evidence="3">
    <location>
        <position position="24"/>
    </location>
    <ligand>
        <name>a divalent metal cation</name>
        <dbReference type="ChEBI" id="CHEBI:60240"/>
    </ligand>
</feature>
<dbReference type="GO" id="GO:0005509">
    <property type="term" value="F:calcium ion binding"/>
    <property type="evidence" value="ECO:0007669"/>
    <property type="project" value="TreeGrafter"/>
</dbReference>
<proteinExistence type="inferred from homology"/>
<gene>
    <name evidence="5" type="ORF">C361_04380</name>
</gene>
<name>A0A854QHK4_CRYNE</name>
<sequence length="358" mass="39416">MMTTHNHPVVEAELVLEAQNNLGEGVVWDSRTQLLHWVDIFRSELHTLDPATGNRSIDVYPQSPCLSYITPRANAPGFIATNASSLVVLPPATKPTTTSPTPVKREYDAVLDETLDAKLVKDGVIRFNDGGVDPDGRVWFGSMGIDENKPEMPGKLFVWDKGKAVETMNNVGVSNGLGWSPDGRTVCTYSIVLTIYCYNLTYELLDYIDSRYDLVSAYTYSTTPPYWSNKRTFVLPPPALDAENPTQGAYDGLCVDGVGNVWVARWRDERVVGFNPEGKLIAMVRLKGCKSPTIPCFGGKDLTTMYIVSATSYRGGDGDHQKWPRSGDLFKVECGPGTEMGKILGAGWKGAERHRAQL</sequence>
<evidence type="ECO:0000313" key="6">
    <source>
        <dbReference type="Proteomes" id="UP000199727"/>
    </source>
</evidence>
<feature type="binding site" evidence="3">
    <location>
        <position position="146"/>
    </location>
    <ligand>
        <name>substrate</name>
    </ligand>
</feature>
<dbReference type="Pfam" id="PF08450">
    <property type="entry name" value="SGL"/>
    <property type="match status" value="1"/>
</dbReference>
<dbReference type="PANTHER" id="PTHR10907:SF47">
    <property type="entry name" value="REGUCALCIN"/>
    <property type="match status" value="1"/>
</dbReference>
<feature type="active site" description="Proton donor/acceptor" evidence="2">
    <location>
        <position position="251"/>
    </location>
</feature>
<evidence type="ECO:0000259" key="4">
    <source>
        <dbReference type="Pfam" id="PF08450"/>
    </source>
</evidence>
<dbReference type="Proteomes" id="UP000199727">
    <property type="component" value="Unassembled WGS sequence"/>
</dbReference>
<dbReference type="AlphaFoldDB" id="A0A854QHK4"/>